<comment type="caution">
    <text evidence="2">The sequence shown here is derived from an EMBL/GenBank/DDBJ whole genome shotgun (WGS) entry which is preliminary data.</text>
</comment>
<keyword evidence="3" id="KW-1185">Reference proteome</keyword>
<name>A0A1J4Q9B0_9GAMM</name>
<dbReference type="RefSeq" id="WP_071474104.1">
    <property type="nucleotide sequence ID" value="NZ_MDKE01000069.1"/>
</dbReference>
<accession>A0A1J4Q9B0</accession>
<reference evidence="2 3" key="1">
    <citation type="submission" date="2016-07" db="EMBL/GenBank/DDBJ databases">
        <title>Draft Genome Sequence of Oceanisphaera psychrotolerans, isolated from coastal sediment samples.</title>
        <authorList>
            <person name="Zhuo S."/>
            <person name="Ruan Z."/>
        </authorList>
    </citation>
    <scope>NUCLEOTIDE SEQUENCE [LARGE SCALE GENOMIC DNA]</scope>
    <source>
        <strain evidence="2 3">LAM-WHM-ZC</strain>
    </source>
</reference>
<evidence type="ECO:0000256" key="1">
    <source>
        <dbReference type="SAM" id="MobiDB-lite"/>
    </source>
</evidence>
<dbReference type="OrthoDB" id="5599602at2"/>
<gene>
    <name evidence="2" type="ORF">BFR47_06930</name>
</gene>
<dbReference type="AlphaFoldDB" id="A0A1J4Q9B0"/>
<evidence type="ECO:0000313" key="3">
    <source>
        <dbReference type="Proteomes" id="UP000243073"/>
    </source>
</evidence>
<organism evidence="2 3">
    <name type="scientific">Oceanisphaera psychrotolerans</name>
    <dbReference type="NCBI Taxonomy" id="1414654"/>
    <lineage>
        <taxon>Bacteria</taxon>
        <taxon>Pseudomonadati</taxon>
        <taxon>Pseudomonadota</taxon>
        <taxon>Gammaproteobacteria</taxon>
        <taxon>Aeromonadales</taxon>
        <taxon>Aeromonadaceae</taxon>
        <taxon>Oceanisphaera</taxon>
    </lineage>
</organism>
<evidence type="ECO:0008006" key="4">
    <source>
        <dbReference type="Google" id="ProtNLM"/>
    </source>
</evidence>
<protein>
    <recommendedName>
        <fullName evidence="4">Phosphate ABC transporter substrate-binding protein</fullName>
    </recommendedName>
</protein>
<sequence length="289" mass="30912">MSLIASLPWYDLPVRQPKLDAFWSVLRNELHRLSAPLLPDRLPLPETLNRHTPLVEQWAHPALLLSQCCGPDLFTPQAQELVPIARPVFADLDGTPGQYFSHIVTARGREHRGSGRFVINSASSRSGGAALFEWAAASGIDCDQVLISGAHASSLDYLRHGWADLAAIDAHSWPLLDTRGITIIGRSTEAPTPPFVMHRCSPIGAALIRTALDCAIEQAGASIQIAELMNINGQTYQPMTAPWHISLPAGAGGISCATAHPSLSAGQRMSVDPEPVPGNGSLIPIGSLK</sequence>
<evidence type="ECO:0000313" key="2">
    <source>
        <dbReference type="EMBL" id="OIN04328.1"/>
    </source>
</evidence>
<dbReference type="Proteomes" id="UP000243073">
    <property type="component" value="Unassembled WGS sequence"/>
</dbReference>
<proteinExistence type="predicted"/>
<dbReference type="STRING" id="1414654.BFR47_06930"/>
<feature type="region of interest" description="Disordered" evidence="1">
    <location>
        <begin position="265"/>
        <end position="289"/>
    </location>
</feature>
<dbReference type="EMBL" id="MDKE01000069">
    <property type="protein sequence ID" value="OIN04328.1"/>
    <property type="molecule type" value="Genomic_DNA"/>
</dbReference>